<feature type="compositionally biased region" description="Polar residues" evidence="1">
    <location>
        <begin position="765"/>
        <end position="778"/>
    </location>
</feature>
<dbReference type="SUPFAM" id="SSF140856">
    <property type="entry name" value="USP8 N-terminal domain-like"/>
    <property type="match status" value="1"/>
</dbReference>
<feature type="region of interest" description="Disordered" evidence="1">
    <location>
        <begin position="526"/>
        <end position="679"/>
    </location>
</feature>
<protein>
    <recommendedName>
        <fullName evidence="2">USP8 dimerisation domain-containing protein</fullName>
    </recommendedName>
</protein>
<dbReference type="AlphaFoldDB" id="A0A9P8A4E2"/>
<feature type="compositionally biased region" description="Polar residues" evidence="1">
    <location>
        <begin position="548"/>
        <end position="557"/>
    </location>
</feature>
<feature type="compositionally biased region" description="Polar residues" evidence="1">
    <location>
        <begin position="579"/>
        <end position="603"/>
    </location>
</feature>
<evidence type="ECO:0000313" key="3">
    <source>
        <dbReference type="EMBL" id="KAG9322620.1"/>
    </source>
</evidence>
<proteinExistence type="predicted"/>
<dbReference type="InterPro" id="IPR015063">
    <property type="entry name" value="USP8_dimer"/>
</dbReference>
<name>A0A9P8A4E2_MORAP</name>
<feature type="compositionally biased region" description="Low complexity" evidence="1">
    <location>
        <begin position="466"/>
        <end position="482"/>
    </location>
</feature>
<evidence type="ECO:0000259" key="2">
    <source>
        <dbReference type="Pfam" id="PF08969"/>
    </source>
</evidence>
<feature type="region of interest" description="Disordered" evidence="1">
    <location>
        <begin position="466"/>
        <end position="498"/>
    </location>
</feature>
<dbReference type="Proteomes" id="UP000717515">
    <property type="component" value="Unassembled WGS sequence"/>
</dbReference>
<dbReference type="Pfam" id="PF08969">
    <property type="entry name" value="USP8_dimer"/>
    <property type="match status" value="1"/>
</dbReference>
<feature type="compositionally biased region" description="Low complexity" evidence="1">
    <location>
        <begin position="607"/>
        <end position="665"/>
    </location>
</feature>
<organism evidence="3 4">
    <name type="scientific">Mortierella alpina</name>
    <name type="common">Oleaginous fungus</name>
    <name type="synonym">Mortierella renispora</name>
    <dbReference type="NCBI Taxonomy" id="64518"/>
    <lineage>
        <taxon>Eukaryota</taxon>
        <taxon>Fungi</taxon>
        <taxon>Fungi incertae sedis</taxon>
        <taxon>Mucoromycota</taxon>
        <taxon>Mortierellomycotina</taxon>
        <taxon>Mortierellomycetes</taxon>
        <taxon>Mortierellales</taxon>
        <taxon>Mortierellaceae</taxon>
        <taxon>Mortierella</taxon>
    </lineage>
</organism>
<dbReference type="Gene3D" id="1.20.58.80">
    <property type="entry name" value="Phosphotransferase system, lactose/cellobiose-type IIA subunit"/>
    <property type="match status" value="1"/>
</dbReference>
<feature type="compositionally biased region" description="Polar residues" evidence="1">
    <location>
        <begin position="297"/>
        <end position="309"/>
    </location>
</feature>
<feature type="region of interest" description="Disordered" evidence="1">
    <location>
        <begin position="157"/>
        <end position="227"/>
    </location>
</feature>
<feature type="compositionally biased region" description="Low complexity" evidence="1">
    <location>
        <begin position="530"/>
        <end position="547"/>
    </location>
</feature>
<feature type="region of interest" description="Disordered" evidence="1">
    <location>
        <begin position="297"/>
        <end position="337"/>
    </location>
</feature>
<feature type="compositionally biased region" description="Acidic residues" evidence="1">
    <location>
        <begin position="183"/>
        <end position="199"/>
    </location>
</feature>
<dbReference type="EMBL" id="JAIFTL010000137">
    <property type="protein sequence ID" value="KAG9322620.1"/>
    <property type="molecule type" value="Genomic_DNA"/>
</dbReference>
<feature type="region of interest" description="Disordered" evidence="1">
    <location>
        <begin position="747"/>
        <end position="785"/>
    </location>
</feature>
<feature type="compositionally biased region" description="Polar residues" evidence="1">
    <location>
        <begin position="326"/>
        <end position="337"/>
    </location>
</feature>
<evidence type="ECO:0000256" key="1">
    <source>
        <dbReference type="SAM" id="MobiDB-lite"/>
    </source>
</evidence>
<reference evidence="3" key="1">
    <citation type="submission" date="2021-07" db="EMBL/GenBank/DDBJ databases">
        <title>Draft genome of Mortierella alpina, strain LL118, isolated from an aspen leaf litter sample.</title>
        <authorList>
            <person name="Yang S."/>
            <person name="Vinatzer B.A."/>
        </authorList>
    </citation>
    <scope>NUCLEOTIDE SEQUENCE</scope>
    <source>
        <strain evidence="3">LL118</strain>
    </source>
</reference>
<sequence>METSATTLPPRMRLGNLKSSADFPSEEYNHSIKTWVNMASLLVKQGNMAESNKDDENAYVSYVRACLFVTKIIPQQPQYPNMMNDIVCIDLRQKILGIISRMGHIERRLLQRYEQENQERAARVSRGEVATALSPGSTPATLPTVSIAAAVETSASSRATTSLAASTTPTHSSNLKVERAPEEDYLEVEEDSEDDDDLEQSPAQRSSFRQDEDNESDQNHGSDEGEELQELELQLGVPTNLQHDEVDSSSELSPSIYTSQYHPNRRAVMFSRTRSASANPYQQQQPYMTAFGDNTMKNHIRSTSSNESLSGPLRKKSSNDDGRSLPLSSPESQPNYSAMPSALFARQREGCHVRRCSSTDTLRTSVHFPTSSSSYAPAIPPRSDKRCSMIASMDRSSTSLLRSTVPDYRGTAASGTGGWGSGAIASGTVPRTGYERDTFQRRFANRRTMSFESSYFKPMLLAESSASHSPSTSISNSIYSGSKTISRTAPSHLRKSSSISKINTSRNFVADLPPINRSTSFERKAINPMGSSPVVSAISPPSSSGASTRSMNISTPFASPDMKSSPWMKAGSSDDGHNLSRQSGFGHRYSQSMNSNASESTVTAVEPKSFSSLPPPLKTSTSANSINASASSSTPSPSSTMSSSLSSPALSPSAPSPSSQQTQTSRSKHRPTSSISSSVTYAQSTISATTSSFSCSSPSPTMSCASTWSQSSTAVVGKTAGLLRKIRSRPKVKDQLFEIVANGPSPALSSAVLPSSSPPQTQQQRHQFSGSSTVTMSMPTARPVS</sequence>
<feature type="compositionally biased region" description="Low complexity" evidence="1">
    <location>
        <begin position="747"/>
        <end position="764"/>
    </location>
</feature>
<feature type="compositionally biased region" description="Low complexity" evidence="1">
    <location>
        <begin position="157"/>
        <end position="173"/>
    </location>
</feature>
<accession>A0A9P8A4E2</accession>
<evidence type="ECO:0000313" key="4">
    <source>
        <dbReference type="Proteomes" id="UP000717515"/>
    </source>
</evidence>
<feature type="domain" description="USP8 dimerisation" evidence="2">
    <location>
        <begin position="14"/>
        <end position="116"/>
    </location>
</feature>
<gene>
    <name evidence="3" type="ORF">KVV02_002323</name>
</gene>
<comment type="caution">
    <text evidence="3">The sequence shown here is derived from an EMBL/GenBank/DDBJ whole genome shotgun (WGS) entry which is preliminary data.</text>
</comment>